<dbReference type="Proteomes" id="UP001183682">
    <property type="component" value="Unassembled WGS sequence"/>
</dbReference>
<proteinExistence type="predicted"/>
<protein>
    <submittedName>
        <fullName evidence="1">Uncharacterized protein</fullName>
    </submittedName>
</protein>
<comment type="caution">
    <text evidence="1">The sequence shown here is derived from an EMBL/GenBank/DDBJ whole genome shotgun (WGS) entry which is preliminary data.</text>
</comment>
<dbReference type="AlphaFoldDB" id="A0AAE4KZ90"/>
<dbReference type="RefSeq" id="WP_311810194.1">
    <property type="nucleotide sequence ID" value="NZ_JARPZN010000037.1"/>
</dbReference>
<reference evidence="1" key="1">
    <citation type="submission" date="2023-03" db="EMBL/GenBank/DDBJ databases">
        <authorList>
            <person name="Shen W."/>
            <person name="Cai J."/>
        </authorList>
    </citation>
    <scope>NUCLEOTIDE SEQUENCE</scope>
    <source>
        <strain evidence="1">K69-2</strain>
    </source>
</reference>
<gene>
    <name evidence="1" type="ORF">P7E30_18575</name>
</gene>
<accession>A0AAE4KZ90</accession>
<organism evidence="1 2">
    <name type="scientific">Enterococcus gallinarum</name>
    <dbReference type="NCBI Taxonomy" id="1353"/>
    <lineage>
        <taxon>Bacteria</taxon>
        <taxon>Bacillati</taxon>
        <taxon>Bacillota</taxon>
        <taxon>Bacilli</taxon>
        <taxon>Lactobacillales</taxon>
        <taxon>Enterococcaceae</taxon>
        <taxon>Enterococcus</taxon>
    </lineage>
</organism>
<name>A0AAE4KZ90_ENTGA</name>
<sequence>MIDEHIVWLTSIPAKKDRDMIMNDLRQIVLKGVKWRESFFATQRPDAQFLVGAIRDQLGLQVALGEMN</sequence>
<evidence type="ECO:0000313" key="1">
    <source>
        <dbReference type="EMBL" id="MDT2692166.1"/>
    </source>
</evidence>
<dbReference type="EMBL" id="JARPZN010000037">
    <property type="protein sequence ID" value="MDT2692166.1"/>
    <property type="molecule type" value="Genomic_DNA"/>
</dbReference>
<evidence type="ECO:0000313" key="2">
    <source>
        <dbReference type="Proteomes" id="UP001183682"/>
    </source>
</evidence>